<protein>
    <submittedName>
        <fullName evidence="1">Uncharacterized protein</fullName>
    </submittedName>
</protein>
<name>A0A8S3TNR7_MYTED</name>
<comment type="caution">
    <text evidence="1">The sequence shown here is derived from an EMBL/GenBank/DDBJ whole genome shotgun (WGS) entry which is preliminary data.</text>
</comment>
<keyword evidence="2" id="KW-1185">Reference proteome</keyword>
<proteinExistence type="predicted"/>
<dbReference type="PANTHER" id="PTHR33395:SF22">
    <property type="entry name" value="REVERSE TRANSCRIPTASE DOMAIN-CONTAINING PROTEIN"/>
    <property type="match status" value="1"/>
</dbReference>
<evidence type="ECO:0000313" key="2">
    <source>
        <dbReference type="Proteomes" id="UP000683360"/>
    </source>
</evidence>
<dbReference type="PANTHER" id="PTHR33395">
    <property type="entry name" value="TRANSCRIPTASE, PUTATIVE-RELATED-RELATED"/>
    <property type="match status" value="1"/>
</dbReference>
<organism evidence="1 2">
    <name type="scientific">Mytilus edulis</name>
    <name type="common">Blue mussel</name>
    <dbReference type="NCBI Taxonomy" id="6550"/>
    <lineage>
        <taxon>Eukaryota</taxon>
        <taxon>Metazoa</taxon>
        <taxon>Spiralia</taxon>
        <taxon>Lophotrochozoa</taxon>
        <taxon>Mollusca</taxon>
        <taxon>Bivalvia</taxon>
        <taxon>Autobranchia</taxon>
        <taxon>Pteriomorphia</taxon>
        <taxon>Mytilida</taxon>
        <taxon>Mytiloidea</taxon>
        <taxon>Mytilidae</taxon>
        <taxon>Mytilinae</taxon>
        <taxon>Mytilus</taxon>
    </lineage>
</organism>
<dbReference type="OrthoDB" id="10065856at2759"/>
<dbReference type="GO" id="GO:0031012">
    <property type="term" value="C:extracellular matrix"/>
    <property type="evidence" value="ECO:0007669"/>
    <property type="project" value="TreeGrafter"/>
</dbReference>
<dbReference type="Proteomes" id="UP000683360">
    <property type="component" value="Unassembled WGS sequence"/>
</dbReference>
<reference evidence="1" key="1">
    <citation type="submission" date="2021-03" db="EMBL/GenBank/DDBJ databases">
        <authorList>
            <person name="Bekaert M."/>
        </authorList>
    </citation>
    <scope>NUCLEOTIDE SEQUENCE</scope>
</reference>
<dbReference type="EMBL" id="CAJPWZ010002201">
    <property type="protein sequence ID" value="CAG2233243.1"/>
    <property type="molecule type" value="Genomic_DNA"/>
</dbReference>
<dbReference type="GO" id="GO:0061343">
    <property type="term" value="P:cell adhesion involved in heart morphogenesis"/>
    <property type="evidence" value="ECO:0007669"/>
    <property type="project" value="TreeGrafter"/>
</dbReference>
<sequence length="248" mass="27766">MLEVSERHRHYKIHADLHDTRTELLKANATKSTRDVRRYKHLKAECQRNIRQAHSNYVKDIISPEAKQNPKEFWSFVKSGKQEASGVAPLRNTDGLIHNDPKIKANILNNQFKSVFTEEDTNTMPDKGPSPYPKMAPIIIGTTGVAKLLKNLNPHKATGSGLISSRFLKELSSESAPALAHICQFSIYVGQVPDDWCVAHAVPLFKKEDKPEYCCKLPSCVSNSNLLQSDGAHTPLEDNGISRQECTH</sequence>
<dbReference type="GO" id="GO:0007508">
    <property type="term" value="P:larval heart development"/>
    <property type="evidence" value="ECO:0007669"/>
    <property type="project" value="TreeGrafter"/>
</dbReference>
<gene>
    <name evidence="1" type="ORF">MEDL_45911</name>
</gene>
<accession>A0A8S3TNR7</accession>
<dbReference type="AlphaFoldDB" id="A0A8S3TNR7"/>
<evidence type="ECO:0000313" key="1">
    <source>
        <dbReference type="EMBL" id="CAG2233243.1"/>
    </source>
</evidence>